<comment type="caution">
    <text evidence="2">The sequence shown here is derived from an EMBL/GenBank/DDBJ whole genome shotgun (WGS) entry which is preliminary data.</text>
</comment>
<evidence type="ECO:0000313" key="3">
    <source>
        <dbReference type="Proteomes" id="UP001221142"/>
    </source>
</evidence>
<dbReference type="InterPro" id="IPR038765">
    <property type="entry name" value="Papain-like_cys_pep_sf"/>
</dbReference>
<gene>
    <name evidence="2" type="ORF">FB45DRAFT_883284</name>
</gene>
<dbReference type="Gene3D" id="3.90.70.10">
    <property type="entry name" value="Cysteine proteinases"/>
    <property type="match status" value="1"/>
</dbReference>
<feature type="region of interest" description="Disordered" evidence="1">
    <location>
        <begin position="1"/>
        <end position="20"/>
    </location>
</feature>
<dbReference type="Proteomes" id="UP001221142">
    <property type="component" value="Unassembled WGS sequence"/>
</dbReference>
<reference evidence="2" key="1">
    <citation type="submission" date="2023-03" db="EMBL/GenBank/DDBJ databases">
        <title>Massive genome expansion in bonnet fungi (Mycena s.s.) driven by repeated elements and novel gene families across ecological guilds.</title>
        <authorList>
            <consortium name="Lawrence Berkeley National Laboratory"/>
            <person name="Harder C.B."/>
            <person name="Miyauchi S."/>
            <person name="Viragh M."/>
            <person name="Kuo A."/>
            <person name="Thoen E."/>
            <person name="Andreopoulos B."/>
            <person name="Lu D."/>
            <person name="Skrede I."/>
            <person name="Drula E."/>
            <person name="Henrissat B."/>
            <person name="Morin E."/>
            <person name="Kohler A."/>
            <person name="Barry K."/>
            <person name="LaButti K."/>
            <person name="Morin E."/>
            <person name="Salamov A."/>
            <person name="Lipzen A."/>
            <person name="Mereny Z."/>
            <person name="Hegedus B."/>
            <person name="Baldrian P."/>
            <person name="Stursova M."/>
            <person name="Weitz H."/>
            <person name="Taylor A."/>
            <person name="Grigoriev I.V."/>
            <person name="Nagy L.G."/>
            <person name="Martin F."/>
            <person name="Kauserud H."/>
        </authorList>
    </citation>
    <scope>NUCLEOTIDE SEQUENCE</scope>
    <source>
        <strain evidence="2">9284</strain>
    </source>
</reference>
<evidence type="ECO:0000313" key="2">
    <source>
        <dbReference type="EMBL" id="KAJ7602431.1"/>
    </source>
</evidence>
<dbReference type="EMBL" id="JARKIF010000227">
    <property type="protein sequence ID" value="KAJ7602431.1"/>
    <property type="molecule type" value="Genomic_DNA"/>
</dbReference>
<proteinExistence type="predicted"/>
<dbReference type="AlphaFoldDB" id="A0AAD7AX03"/>
<organism evidence="2 3">
    <name type="scientific">Roridomyces roridus</name>
    <dbReference type="NCBI Taxonomy" id="1738132"/>
    <lineage>
        <taxon>Eukaryota</taxon>
        <taxon>Fungi</taxon>
        <taxon>Dikarya</taxon>
        <taxon>Basidiomycota</taxon>
        <taxon>Agaricomycotina</taxon>
        <taxon>Agaricomycetes</taxon>
        <taxon>Agaricomycetidae</taxon>
        <taxon>Agaricales</taxon>
        <taxon>Marasmiineae</taxon>
        <taxon>Mycenaceae</taxon>
        <taxon>Roridomyces</taxon>
    </lineage>
</organism>
<accession>A0AAD7AX03</accession>
<dbReference type="SUPFAM" id="SSF54001">
    <property type="entry name" value="Cysteine proteinases"/>
    <property type="match status" value="1"/>
</dbReference>
<keyword evidence="3" id="KW-1185">Reference proteome</keyword>
<feature type="compositionally biased region" description="Gly residues" evidence="1">
    <location>
        <begin position="1"/>
        <end position="12"/>
    </location>
</feature>
<evidence type="ECO:0000256" key="1">
    <source>
        <dbReference type="SAM" id="MobiDB-lite"/>
    </source>
</evidence>
<name>A0AAD7AX03_9AGAR</name>
<protein>
    <submittedName>
        <fullName evidence="2">Uncharacterized protein</fullName>
    </submittedName>
</protein>
<sequence>MNDGMGVDGTNGGAMNDGMGVSRTNRGANLSRGIANDEGWNCYLGVNIQGLRQSPPFTWSLAEGCPLEADCDDDECTREILCHLVLHQRPVASLLHLEEQLEMITGGVMLEGFQQDSQELLRCLLRNLRRERAGGAAVSEESKSFVDYVGGGTAILLKHDFDFCKIVSPGASDIWGHYGSLQRLGGVGIEVVQRDSPLVVW</sequence>